<dbReference type="Pfam" id="PF06916">
    <property type="entry name" value="FAM210A-B_dom"/>
    <property type="match status" value="1"/>
</dbReference>
<reference evidence="3" key="2">
    <citation type="journal article" date="2022" name="Microbiol. Resour. Announc.">
        <title>Whole-Genome Sequence of Entomortierella parvispora E1425, a Mucoromycotan Fungus Associated with Burkholderiaceae-Related Endosymbiotic Bacteria.</title>
        <authorList>
            <person name="Herlambang A."/>
            <person name="Guo Y."/>
            <person name="Takashima Y."/>
            <person name="Narisawa K."/>
            <person name="Ohta H."/>
            <person name="Nishizawa T."/>
        </authorList>
    </citation>
    <scope>NUCLEOTIDE SEQUENCE</scope>
    <source>
        <strain evidence="3">E1425</strain>
    </source>
</reference>
<sequence length="284" mass="30114">MNTAVAAWKPLGASTLRHATTSTSSSAAWRSTASAIRSTTPRFHYSSSACTNSVRKTLYGTNHQTRLAAIHPSSSLSTARLYTNSSRFAPVIRRGFADNAAQKSSSVGKEAAATAVTKKSNGMMDKFKQMVKQYGYTGVAVYLGISCIDLAATFVVVKAMGMDKIAVAQDWVLENWGPYVGYKPKTAEEKAAAAAKSEAEKLDKVDDEQVGAIYNHASGLWSVFVIAYGIHKLLVPLRVVATGAITPPLVKWLVKKGWIKEVPKKAAAVAAGSTTAAAAAATKP</sequence>
<reference evidence="3" key="1">
    <citation type="submission" date="2021-11" db="EMBL/GenBank/DDBJ databases">
        <authorList>
            <person name="Herlambang A."/>
            <person name="Guo Y."/>
            <person name="Takashima Y."/>
            <person name="Nishizawa T."/>
        </authorList>
    </citation>
    <scope>NUCLEOTIDE SEQUENCE</scope>
    <source>
        <strain evidence="3">E1425</strain>
    </source>
</reference>
<dbReference type="PANTHER" id="PTHR21377">
    <property type="entry name" value="PROTEIN FAM210B, MITOCHONDRIAL"/>
    <property type="match status" value="1"/>
</dbReference>
<accession>A0A9P3LYC9</accession>
<dbReference type="Proteomes" id="UP000827284">
    <property type="component" value="Unassembled WGS sequence"/>
</dbReference>
<evidence type="ECO:0000313" key="4">
    <source>
        <dbReference type="Proteomes" id="UP000827284"/>
    </source>
</evidence>
<protein>
    <submittedName>
        <fullName evidence="3">N-terminal acetyltransferase 2</fullName>
    </submittedName>
</protein>
<evidence type="ECO:0000259" key="2">
    <source>
        <dbReference type="Pfam" id="PF06916"/>
    </source>
</evidence>
<dbReference type="InterPro" id="IPR009688">
    <property type="entry name" value="FAM210A/B-like_dom"/>
</dbReference>
<keyword evidence="1" id="KW-1133">Transmembrane helix</keyword>
<dbReference type="AlphaFoldDB" id="A0A9P3LYC9"/>
<gene>
    <name evidence="3" type="ORF">EMPS_07098</name>
</gene>
<dbReference type="GO" id="GO:0005739">
    <property type="term" value="C:mitochondrion"/>
    <property type="evidence" value="ECO:0007669"/>
    <property type="project" value="TreeGrafter"/>
</dbReference>
<name>A0A9P3LYC9_9FUNG</name>
<feature type="transmembrane region" description="Helical" evidence="1">
    <location>
        <begin position="134"/>
        <end position="157"/>
    </location>
</feature>
<proteinExistence type="predicted"/>
<dbReference type="InterPro" id="IPR045866">
    <property type="entry name" value="FAM210A/B-like"/>
</dbReference>
<dbReference type="PANTHER" id="PTHR21377:SF0">
    <property type="entry name" value="PROTEIN FAM210B, MITOCHONDRIAL"/>
    <property type="match status" value="1"/>
</dbReference>
<organism evidence="3 4">
    <name type="scientific">Entomortierella parvispora</name>
    <dbReference type="NCBI Taxonomy" id="205924"/>
    <lineage>
        <taxon>Eukaryota</taxon>
        <taxon>Fungi</taxon>
        <taxon>Fungi incertae sedis</taxon>
        <taxon>Mucoromycota</taxon>
        <taxon>Mortierellomycotina</taxon>
        <taxon>Mortierellomycetes</taxon>
        <taxon>Mortierellales</taxon>
        <taxon>Mortierellaceae</taxon>
        <taxon>Entomortierella</taxon>
    </lineage>
</organism>
<comment type="caution">
    <text evidence="3">The sequence shown here is derived from an EMBL/GenBank/DDBJ whole genome shotgun (WGS) entry which is preliminary data.</text>
</comment>
<keyword evidence="1" id="KW-0812">Transmembrane</keyword>
<dbReference type="OrthoDB" id="426386at2759"/>
<keyword evidence="4" id="KW-1185">Reference proteome</keyword>
<evidence type="ECO:0000313" key="3">
    <source>
        <dbReference type="EMBL" id="GJJ74740.1"/>
    </source>
</evidence>
<keyword evidence="1" id="KW-0472">Membrane</keyword>
<dbReference type="EMBL" id="BQFW01000009">
    <property type="protein sequence ID" value="GJJ74740.1"/>
    <property type="molecule type" value="Genomic_DNA"/>
</dbReference>
<evidence type="ECO:0000256" key="1">
    <source>
        <dbReference type="SAM" id="Phobius"/>
    </source>
</evidence>
<feature type="domain" description="DUF1279" evidence="2">
    <location>
        <begin position="126"/>
        <end position="247"/>
    </location>
</feature>